<sequence>MKKTIIILAIIYFVTFLKLSPTNGYSNEKIPILMYHHLEKNLNNNAVISPENFENQIKYLKVMGYNTITAQQLYDYLNGSIQLPQNPVLITFDDGYLSNYEMAYPILKKYNMHAEVFVITSRILEKGVKTSYSNEIPKMNWEQLREMKDYITVQSHSWDSHYKLKSNIYEKKIAALSGPVYINGKMENQKEYEERVKNDLIRSRKIIKEKLGYEPIAISYPFGITSNDAMNLAKAAGFKLGFLINNKSIKKSENKLALSRITVNGNDSGEELIKKIKKG</sequence>
<dbReference type="PROSITE" id="PS51677">
    <property type="entry name" value="NODB"/>
    <property type="match status" value="1"/>
</dbReference>
<dbReference type="PANTHER" id="PTHR34216">
    <property type="match status" value="1"/>
</dbReference>
<comment type="subcellular location">
    <subcellularLocation>
        <location evidence="1">Secreted</location>
    </subcellularLocation>
</comment>
<dbReference type="EMBL" id="JAKZFC010000007">
    <property type="protein sequence ID" value="MCH7323302.1"/>
    <property type="molecule type" value="Genomic_DNA"/>
</dbReference>
<proteinExistence type="predicted"/>
<feature type="domain" description="NodB homology" evidence="3">
    <location>
        <begin position="86"/>
        <end position="279"/>
    </location>
</feature>
<reference evidence="4 5" key="1">
    <citation type="submission" date="2022-03" db="EMBL/GenBank/DDBJ databases">
        <authorList>
            <person name="Jo J.-H."/>
            <person name="Im W.-T."/>
        </authorList>
    </citation>
    <scope>NUCLEOTIDE SEQUENCE [LARGE SCALE GENOMIC DNA]</scope>
    <source>
        <strain evidence="4 5">MA9</strain>
    </source>
</reference>
<dbReference type="SUPFAM" id="SSF88713">
    <property type="entry name" value="Glycoside hydrolase/deacetylase"/>
    <property type="match status" value="1"/>
</dbReference>
<keyword evidence="5" id="KW-1185">Reference proteome</keyword>
<dbReference type="InterPro" id="IPR002509">
    <property type="entry name" value="NODB_dom"/>
</dbReference>
<accession>A0ABS9UG17</accession>
<comment type="caution">
    <text evidence="4">The sequence shown here is derived from an EMBL/GenBank/DDBJ whole genome shotgun (WGS) entry which is preliminary data.</text>
</comment>
<gene>
    <name evidence="4" type="ORF">LZ480_15610</name>
</gene>
<evidence type="ECO:0000259" key="3">
    <source>
        <dbReference type="PROSITE" id="PS51677"/>
    </source>
</evidence>
<evidence type="ECO:0000313" key="4">
    <source>
        <dbReference type="EMBL" id="MCH7323302.1"/>
    </source>
</evidence>
<protein>
    <submittedName>
        <fullName evidence="4">Polysaccharide deacetylase family protein</fullName>
    </submittedName>
</protein>
<dbReference type="InterPro" id="IPR011330">
    <property type="entry name" value="Glyco_hydro/deAcase_b/a-brl"/>
</dbReference>
<evidence type="ECO:0000256" key="1">
    <source>
        <dbReference type="ARBA" id="ARBA00004613"/>
    </source>
</evidence>
<organism evidence="4 5">
    <name type="scientific">Solibacillus palustris</name>
    <dbReference type="NCBI Taxonomy" id="2908203"/>
    <lineage>
        <taxon>Bacteria</taxon>
        <taxon>Bacillati</taxon>
        <taxon>Bacillota</taxon>
        <taxon>Bacilli</taxon>
        <taxon>Bacillales</taxon>
        <taxon>Caryophanaceae</taxon>
        <taxon>Solibacillus</taxon>
    </lineage>
</organism>
<dbReference type="Gene3D" id="3.20.20.370">
    <property type="entry name" value="Glycoside hydrolase/deacetylase"/>
    <property type="match status" value="1"/>
</dbReference>
<dbReference type="Proteomes" id="UP001316087">
    <property type="component" value="Unassembled WGS sequence"/>
</dbReference>
<evidence type="ECO:0000313" key="5">
    <source>
        <dbReference type="Proteomes" id="UP001316087"/>
    </source>
</evidence>
<keyword evidence="2" id="KW-0732">Signal</keyword>
<evidence type="ECO:0000256" key="2">
    <source>
        <dbReference type="ARBA" id="ARBA00022729"/>
    </source>
</evidence>
<dbReference type="InterPro" id="IPR051398">
    <property type="entry name" value="Polysacch_Deacetylase"/>
</dbReference>
<dbReference type="PANTHER" id="PTHR34216:SF3">
    <property type="entry name" value="POLY-BETA-1,6-N-ACETYL-D-GLUCOSAMINE N-DEACETYLASE"/>
    <property type="match status" value="1"/>
</dbReference>
<dbReference type="CDD" id="cd10969">
    <property type="entry name" value="CE4_Ecf1_like_5s"/>
    <property type="match status" value="1"/>
</dbReference>
<dbReference type="Pfam" id="PF01522">
    <property type="entry name" value="Polysacc_deac_1"/>
    <property type="match status" value="1"/>
</dbReference>
<dbReference type="RefSeq" id="WP_241370474.1">
    <property type="nucleotide sequence ID" value="NZ_JAKZFC010000007.1"/>
</dbReference>
<name>A0ABS9UG17_9BACL</name>